<dbReference type="PANTHER" id="PTHR11802:SF479">
    <property type="entry name" value="CARBOXYPEPTIDASE"/>
    <property type="match status" value="1"/>
</dbReference>
<evidence type="ECO:0000256" key="4">
    <source>
        <dbReference type="ARBA" id="ARBA00022729"/>
    </source>
</evidence>
<dbReference type="SUPFAM" id="SSF53474">
    <property type="entry name" value="alpha/beta-Hydrolases"/>
    <property type="match status" value="1"/>
</dbReference>
<protein>
    <recommendedName>
        <fullName evidence="7">Carboxypeptidase</fullName>
        <ecNumber evidence="7">3.4.16.-</ecNumber>
    </recommendedName>
</protein>
<organism evidence="8 9">
    <name type="scientific">Rhizodiscina lignyota</name>
    <dbReference type="NCBI Taxonomy" id="1504668"/>
    <lineage>
        <taxon>Eukaryota</taxon>
        <taxon>Fungi</taxon>
        <taxon>Dikarya</taxon>
        <taxon>Ascomycota</taxon>
        <taxon>Pezizomycotina</taxon>
        <taxon>Dothideomycetes</taxon>
        <taxon>Pleosporomycetidae</taxon>
        <taxon>Aulographales</taxon>
        <taxon>Rhizodiscinaceae</taxon>
        <taxon>Rhizodiscina</taxon>
    </lineage>
</organism>
<dbReference type="FunFam" id="3.40.50.1820:FF:000118">
    <property type="entry name" value="Carboxypeptidase"/>
    <property type="match status" value="1"/>
</dbReference>
<reference evidence="8" key="1">
    <citation type="journal article" date="2020" name="Stud. Mycol.">
        <title>101 Dothideomycetes genomes: a test case for predicting lifestyles and emergence of pathogens.</title>
        <authorList>
            <person name="Haridas S."/>
            <person name="Albert R."/>
            <person name="Binder M."/>
            <person name="Bloem J."/>
            <person name="Labutti K."/>
            <person name="Salamov A."/>
            <person name="Andreopoulos B."/>
            <person name="Baker S."/>
            <person name="Barry K."/>
            <person name="Bills G."/>
            <person name="Bluhm B."/>
            <person name="Cannon C."/>
            <person name="Castanera R."/>
            <person name="Culley D."/>
            <person name="Daum C."/>
            <person name="Ezra D."/>
            <person name="Gonzalez J."/>
            <person name="Henrissat B."/>
            <person name="Kuo A."/>
            <person name="Liang C."/>
            <person name="Lipzen A."/>
            <person name="Lutzoni F."/>
            <person name="Magnuson J."/>
            <person name="Mondo S."/>
            <person name="Nolan M."/>
            <person name="Ohm R."/>
            <person name="Pangilinan J."/>
            <person name="Park H.-J."/>
            <person name="Ramirez L."/>
            <person name="Alfaro M."/>
            <person name="Sun H."/>
            <person name="Tritt A."/>
            <person name="Yoshinaga Y."/>
            <person name="Zwiers L.-H."/>
            <person name="Turgeon B."/>
            <person name="Goodwin S."/>
            <person name="Spatafora J."/>
            <person name="Crous P."/>
            <person name="Grigoriev I."/>
        </authorList>
    </citation>
    <scope>NUCLEOTIDE SEQUENCE</scope>
    <source>
        <strain evidence="8">CBS 133067</strain>
    </source>
</reference>
<comment type="similarity">
    <text evidence="1 7">Belongs to the peptidase S10 family.</text>
</comment>
<evidence type="ECO:0000313" key="9">
    <source>
        <dbReference type="Proteomes" id="UP000799772"/>
    </source>
</evidence>
<dbReference type="PANTHER" id="PTHR11802">
    <property type="entry name" value="SERINE PROTEASE FAMILY S10 SERINE CARBOXYPEPTIDASE"/>
    <property type="match status" value="1"/>
</dbReference>
<evidence type="ECO:0000256" key="5">
    <source>
        <dbReference type="ARBA" id="ARBA00022801"/>
    </source>
</evidence>
<dbReference type="Proteomes" id="UP000799772">
    <property type="component" value="Unassembled WGS sequence"/>
</dbReference>
<name>A0A9P4ISA9_9PEZI</name>
<evidence type="ECO:0000313" key="8">
    <source>
        <dbReference type="EMBL" id="KAF2103562.1"/>
    </source>
</evidence>
<proteinExistence type="inferred from homology"/>
<keyword evidence="2 7" id="KW-0121">Carboxypeptidase</keyword>
<dbReference type="Pfam" id="PF00450">
    <property type="entry name" value="Peptidase_S10"/>
    <property type="match status" value="1"/>
</dbReference>
<dbReference type="PROSITE" id="PS00131">
    <property type="entry name" value="CARBOXYPEPT_SER_SER"/>
    <property type="match status" value="1"/>
</dbReference>
<keyword evidence="5 7" id="KW-0378">Hydrolase</keyword>
<sequence>MTASKRQQLEPRAKKSFRFYNDDSKKYFVDGLPEIPYDLGEMYSGTIPVDKSDPSRSFFFVFEPTIGEPVDEVTIWFNGGPGCSSLEAFLQENGRFIWSWGMYRAQENAYTWVNLTNVLWVEYPIGLGFSEGAVTATSEEETAQDFLGFFKNFQEIFGISKFKIYVTGESYAGRYVPYVSAAMLDSKDTDHFDVKGALMYDPVIGQYEYQQQTIPIVPFVEEHSLFFNFNETFMDYLKSAHEYCGYANYTDYFLTYPPTAVQPPLDGGFNNVTGPGVDNCDLWNLVYEEAYRPNPCFNVYEISSMCPLLFDPLGFPSDIQYTWPGSGGIYFNRTDVKKAMHAPLNVSWSECGGPVFKGDGGVYGVGDLSLDPIQKILPKVIEATNRVVVGNGDYDMEILTKGTLLAIQNMTWNGKFGFQEEPSTPTDIKLPDLQYGQVIIDSGLVDANGDGFDGPGGQGIMGIHHYERGLMFVETYQSGHMQPQFQPRSSYRHMQWLLGRIEEL</sequence>
<evidence type="ECO:0000256" key="7">
    <source>
        <dbReference type="RuleBase" id="RU361156"/>
    </source>
</evidence>
<comment type="caution">
    <text evidence="8">The sequence shown here is derived from an EMBL/GenBank/DDBJ whole genome shotgun (WGS) entry which is preliminary data.</text>
</comment>
<dbReference type="PROSITE" id="PS00560">
    <property type="entry name" value="CARBOXYPEPT_SER_HIS"/>
    <property type="match status" value="1"/>
</dbReference>
<keyword evidence="3 7" id="KW-0645">Protease</keyword>
<dbReference type="GO" id="GO:0004185">
    <property type="term" value="F:serine-type carboxypeptidase activity"/>
    <property type="evidence" value="ECO:0007669"/>
    <property type="project" value="UniProtKB-UniRule"/>
</dbReference>
<keyword evidence="9" id="KW-1185">Reference proteome</keyword>
<dbReference type="EC" id="3.4.16.-" evidence="7"/>
<dbReference type="InterPro" id="IPR001563">
    <property type="entry name" value="Peptidase_S10"/>
</dbReference>
<dbReference type="AlphaFoldDB" id="A0A9P4ISA9"/>
<evidence type="ECO:0000256" key="1">
    <source>
        <dbReference type="ARBA" id="ARBA00009431"/>
    </source>
</evidence>
<accession>A0A9P4ISA9</accession>
<dbReference type="EMBL" id="ML978122">
    <property type="protein sequence ID" value="KAF2103562.1"/>
    <property type="molecule type" value="Genomic_DNA"/>
</dbReference>
<keyword evidence="6" id="KW-0325">Glycoprotein</keyword>
<dbReference type="GO" id="GO:0006508">
    <property type="term" value="P:proteolysis"/>
    <property type="evidence" value="ECO:0007669"/>
    <property type="project" value="UniProtKB-KW"/>
</dbReference>
<keyword evidence="4" id="KW-0732">Signal</keyword>
<dbReference type="Gene3D" id="3.40.50.1820">
    <property type="entry name" value="alpha/beta hydrolase"/>
    <property type="match status" value="1"/>
</dbReference>
<evidence type="ECO:0000256" key="3">
    <source>
        <dbReference type="ARBA" id="ARBA00022670"/>
    </source>
</evidence>
<dbReference type="InterPro" id="IPR018202">
    <property type="entry name" value="Ser_caboxypep_ser_AS"/>
</dbReference>
<dbReference type="InterPro" id="IPR029058">
    <property type="entry name" value="AB_hydrolase_fold"/>
</dbReference>
<dbReference type="PRINTS" id="PR00724">
    <property type="entry name" value="CRBOXYPTASEC"/>
</dbReference>
<dbReference type="OrthoDB" id="443318at2759"/>
<evidence type="ECO:0000256" key="2">
    <source>
        <dbReference type="ARBA" id="ARBA00022645"/>
    </source>
</evidence>
<gene>
    <name evidence="8" type="ORF">NA57DRAFT_32103</name>
</gene>
<dbReference type="InterPro" id="IPR033124">
    <property type="entry name" value="Ser_caboxypep_his_AS"/>
</dbReference>
<evidence type="ECO:0000256" key="6">
    <source>
        <dbReference type="ARBA" id="ARBA00023180"/>
    </source>
</evidence>